<proteinExistence type="predicted"/>
<keyword evidence="1" id="KW-0175">Coiled coil</keyword>
<keyword evidence="2" id="KW-0472">Membrane</keyword>
<evidence type="ECO:0000313" key="3">
    <source>
        <dbReference type="EMBL" id="OGY46602.1"/>
    </source>
</evidence>
<dbReference type="EMBL" id="MHIG01000031">
    <property type="protein sequence ID" value="OGY46602.1"/>
    <property type="molecule type" value="Genomic_DNA"/>
</dbReference>
<dbReference type="Proteomes" id="UP000178385">
    <property type="component" value="Unassembled WGS sequence"/>
</dbReference>
<keyword evidence="2" id="KW-0812">Transmembrane</keyword>
<sequence length="136" mass="15382">MSAAFSTETRFSWLKSKTSIVASLIILVVVCGGLYQIWQQNVGVNSEIRTLRDELALLETNNVELSELIDYLNSTAYIEAKARRDLGLKKEGEGAVIIPDVTEMVIRSNQQDSDPNRSNIKKWWDYFFSTNDNTSS</sequence>
<evidence type="ECO:0000256" key="1">
    <source>
        <dbReference type="SAM" id="Coils"/>
    </source>
</evidence>
<evidence type="ECO:0000256" key="2">
    <source>
        <dbReference type="SAM" id="Phobius"/>
    </source>
</evidence>
<feature type="transmembrane region" description="Helical" evidence="2">
    <location>
        <begin position="20"/>
        <end position="38"/>
    </location>
</feature>
<evidence type="ECO:0008006" key="5">
    <source>
        <dbReference type="Google" id="ProtNLM"/>
    </source>
</evidence>
<accession>A0A1G1Y2S8</accession>
<dbReference type="InterPro" id="IPR007060">
    <property type="entry name" value="FtsL/DivIC"/>
</dbReference>
<comment type="caution">
    <text evidence="3">The sequence shown here is derived from an EMBL/GenBank/DDBJ whole genome shotgun (WGS) entry which is preliminary data.</text>
</comment>
<name>A0A1G1Y2S8_9BACT</name>
<gene>
    <name evidence="3" type="ORF">A2840_02860</name>
</gene>
<organism evidence="3 4">
    <name type="scientific">Candidatus Buchananbacteria bacterium RIFCSPHIGHO2_01_FULL_47_11b</name>
    <dbReference type="NCBI Taxonomy" id="1797537"/>
    <lineage>
        <taxon>Bacteria</taxon>
        <taxon>Candidatus Buchananiibacteriota</taxon>
    </lineage>
</organism>
<protein>
    <recommendedName>
        <fullName evidence="5">Cell division protein FtsL</fullName>
    </recommendedName>
</protein>
<dbReference type="Pfam" id="PF04977">
    <property type="entry name" value="DivIC"/>
    <property type="match status" value="1"/>
</dbReference>
<evidence type="ECO:0000313" key="4">
    <source>
        <dbReference type="Proteomes" id="UP000178385"/>
    </source>
</evidence>
<feature type="coiled-coil region" evidence="1">
    <location>
        <begin position="41"/>
        <end position="68"/>
    </location>
</feature>
<keyword evidence="2" id="KW-1133">Transmembrane helix</keyword>
<dbReference type="AlphaFoldDB" id="A0A1G1Y2S8"/>
<reference evidence="3 4" key="1">
    <citation type="journal article" date="2016" name="Nat. Commun.">
        <title>Thousands of microbial genomes shed light on interconnected biogeochemical processes in an aquifer system.</title>
        <authorList>
            <person name="Anantharaman K."/>
            <person name="Brown C.T."/>
            <person name="Hug L.A."/>
            <person name="Sharon I."/>
            <person name="Castelle C.J."/>
            <person name="Probst A.J."/>
            <person name="Thomas B.C."/>
            <person name="Singh A."/>
            <person name="Wilkins M.J."/>
            <person name="Karaoz U."/>
            <person name="Brodie E.L."/>
            <person name="Williams K.H."/>
            <person name="Hubbard S.S."/>
            <person name="Banfield J.F."/>
        </authorList>
    </citation>
    <scope>NUCLEOTIDE SEQUENCE [LARGE SCALE GENOMIC DNA]</scope>
</reference>